<dbReference type="AlphaFoldDB" id="A1AT08"/>
<evidence type="ECO:0000313" key="19">
    <source>
        <dbReference type="Proteomes" id="UP000006732"/>
    </source>
</evidence>
<keyword evidence="10" id="KW-0626">Porin</keyword>
<keyword evidence="6" id="KW-0812">Transmembrane</keyword>
<gene>
    <name evidence="18" type="ordered locus">Ppro_2881</name>
</gene>
<dbReference type="PANTHER" id="PTHR33619:SF3">
    <property type="entry name" value="POLYSACCHARIDE EXPORT PROTEIN GFCE-RELATED"/>
    <property type="match status" value="1"/>
</dbReference>
<keyword evidence="7 15" id="KW-0732">Signal</keyword>
<dbReference type="HOGENOM" id="CLU_038343_3_1_7"/>
<keyword evidence="4" id="KW-1134">Transmembrane beta strand</keyword>
<feature type="chain" id="PRO_5002632384" evidence="15">
    <location>
        <begin position="21"/>
        <end position="229"/>
    </location>
</feature>
<comment type="subcellular location">
    <subcellularLocation>
        <location evidence="1">Cell outer membrane</location>
        <topology evidence="1">Multi-pass membrane protein</topology>
    </subcellularLocation>
</comment>
<evidence type="ECO:0000256" key="8">
    <source>
        <dbReference type="ARBA" id="ARBA00023047"/>
    </source>
</evidence>
<dbReference type="GO" id="GO:0006811">
    <property type="term" value="P:monoatomic ion transport"/>
    <property type="evidence" value="ECO:0007669"/>
    <property type="project" value="UniProtKB-KW"/>
</dbReference>
<reference evidence="18 19" key="1">
    <citation type="submission" date="2006-10" db="EMBL/GenBank/DDBJ databases">
        <title>Complete sequence of chromosome of Pelobacter propionicus DSM 2379.</title>
        <authorList>
            <consortium name="US DOE Joint Genome Institute"/>
            <person name="Copeland A."/>
            <person name="Lucas S."/>
            <person name="Lapidus A."/>
            <person name="Barry K."/>
            <person name="Detter J.C."/>
            <person name="Glavina del Rio T."/>
            <person name="Hammon N."/>
            <person name="Israni S."/>
            <person name="Dalin E."/>
            <person name="Tice H."/>
            <person name="Pitluck S."/>
            <person name="Saunders E."/>
            <person name="Brettin T."/>
            <person name="Bruce D."/>
            <person name="Han C."/>
            <person name="Tapia R."/>
            <person name="Schmutz J."/>
            <person name="Larimer F."/>
            <person name="Land M."/>
            <person name="Hauser L."/>
            <person name="Kyrpides N."/>
            <person name="Kim E."/>
            <person name="Lovley D."/>
            <person name="Richardson P."/>
        </authorList>
    </citation>
    <scope>NUCLEOTIDE SEQUENCE [LARGE SCALE GENOMIC DNA]</scope>
    <source>
        <strain evidence="19">DSM 2379 / NBRC 103807 / OttBd1</strain>
    </source>
</reference>
<sequence length="229" mass="25324">MKALCVLQYILIALMLTACATTVNNPVPVQSSIQVSDSSAQEYRIRAGDLLDVKFFYNSELNEQVTVRPDGRISLQLANDLMAGGLTPAELTEQLKKKYASEIDNPEITVIVRSFSYQRIFVDGEVFRAGLIPLVGQMTVLQSITQAGGKKDTAYLKGVIVIRRTPGDKLVTMQLNLEDALDNTDMTQDIALLPNDIVFVPKSTIANVNVWVDQYIRRNIPVSMGLSPF</sequence>
<protein>
    <submittedName>
        <fullName evidence="18">Polysaccharide export protein</fullName>
    </submittedName>
</protein>
<dbReference type="Pfam" id="PF02563">
    <property type="entry name" value="Poly_export"/>
    <property type="match status" value="1"/>
</dbReference>
<evidence type="ECO:0000256" key="3">
    <source>
        <dbReference type="ARBA" id="ARBA00022448"/>
    </source>
</evidence>
<evidence type="ECO:0000256" key="1">
    <source>
        <dbReference type="ARBA" id="ARBA00004571"/>
    </source>
</evidence>
<evidence type="ECO:0000256" key="4">
    <source>
        <dbReference type="ARBA" id="ARBA00022452"/>
    </source>
</evidence>
<evidence type="ECO:0000256" key="15">
    <source>
        <dbReference type="SAM" id="SignalP"/>
    </source>
</evidence>
<keyword evidence="12" id="KW-0564">Palmitate</keyword>
<keyword evidence="14" id="KW-0449">Lipoprotein</keyword>
<dbReference type="GO" id="GO:0015288">
    <property type="term" value="F:porin activity"/>
    <property type="evidence" value="ECO:0007669"/>
    <property type="project" value="UniProtKB-KW"/>
</dbReference>
<dbReference type="EMBL" id="CP000482">
    <property type="protein sequence ID" value="ABL00479.1"/>
    <property type="molecule type" value="Genomic_DNA"/>
</dbReference>
<evidence type="ECO:0000256" key="12">
    <source>
        <dbReference type="ARBA" id="ARBA00023139"/>
    </source>
</evidence>
<evidence type="ECO:0000313" key="18">
    <source>
        <dbReference type="EMBL" id="ABL00479.1"/>
    </source>
</evidence>
<dbReference type="InterPro" id="IPR049712">
    <property type="entry name" value="Poly_export"/>
</dbReference>
<evidence type="ECO:0000256" key="9">
    <source>
        <dbReference type="ARBA" id="ARBA00023065"/>
    </source>
</evidence>
<evidence type="ECO:0000256" key="2">
    <source>
        <dbReference type="ARBA" id="ARBA00009450"/>
    </source>
</evidence>
<feature type="signal peptide" evidence="15">
    <location>
        <begin position="1"/>
        <end position="20"/>
    </location>
</feature>
<evidence type="ECO:0000256" key="13">
    <source>
        <dbReference type="ARBA" id="ARBA00023237"/>
    </source>
</evidence>
<proteinExistence type="inferred from homology"/>
<dbReference type="GO" id="GO:0046930">
    <property type="term" value="C:pore complex"/>
    <property type="evidence" value="ECO:0007669"/>
    <property type="project" value="UniProtKB-KW"/>
</dbReference>
<evidence type="ECO:0000256" key="10">
    <source>
        <dbReference type="ARBA" id="ARBA00023114"/>
    </source>
</evidence>
<keyword evidence="9" id="KW-0406">Ion transport</keyword>
<evidence type="ECO:0000259" key="16">
    <source>
        <dbReference type="Pfam" id="PF02563"/>
    </source>
</evidence>
<name>A1AT08_PELPD</name>
<feature type="domain" description="Polysaccharide export protein N-terminal" evidence="16">
    <location>
        <begin position="39"/>
        <end position="112"/>
    </location>
</feature>
<evidence type="ECO:0000256" key="14">
    <source>
        <dbReference type="ARBA" id="ARBA00023288"/>
    </source>
</evidence>
<evidence type="ECO:0000256" key="7">
    <source>
        <dbReference type="ARBA" id="ARBA00022729"/>
    </source>
</evidence>
<keyword evidence="19" id="KW-1185">Reference proteome</keyword>
<evidence type="ECO:0000256" key="11">
    <source>
        <dbReference type="ARBA" id="ARBA00023136"/>
    </source>
</evidence>
<dbReference type="Gene3D" id="3.10.560.10">
    <property type="entry name" value="Outer membrane lipoprotein wza domain like"/>
    <property type="match status" value="1"/>
</dbReference>
<accession>A1AT08</accession>
<dbReference type="GO" id="GO:0015159">
    <property type="term" value="F:polysaccharide transmembrane transporter activity"/>
    <property type="evidence" value="ECO:0007669"/>
    <property type="project" value="InterPro"/>
</dbReference>
<keyword evidence="5" id="KW-0762">Sugar transport</keyword>
<evidence type="ECO:0000256" key="5">
    <source>
        <dbReference type="ARBA" id="ARBA00022597"/>
    </source>
</evidence>
<keyword evidence="11" id="KW-0472">Membrane</keyword>
<dbReference type="GO" id="GO:0009279">
    <property type="term" value="C:cell outer membrane"/>
    <property type="evidence" value="ECO:0007669"/>
    <property type="project" value="UniProtKB-SubCell"/>
</dbReference>
<evidence type="ECO:0000259" key="17">
    <source>
        <dbReference type="Pfam" id="PF22461"/>
    </source>
</evidence>
<dbReference type="PROSITE" id="PS51257">
    <property type="entry name" value="PROKAR_LIPOPROTEIN"/>
    <property type="match status" value="1"/>
</dbReference>
<dbReference type="PANTHER" id="PTHR33619">
    <property type="entry name" value="POLYSACCHARIDE EXPORT PROTEIN GFCE-RELATED"/>
    <property type="match status" value="1"/>
</dbReference>
<dbReference type="STRING" id="338966.Ppro_2881"/>
<dbReference type="KEGG" id="ppd:Ppro_2881"/>
<organism evidence="18 19">
    <name type="scientific">Pelobacter propionicus (strain DSM 2379 / NBRC 103807 / OttBd1)</name>
    <dbReference type="NCBI Taxonomy" id="338966"/>
    <lineage>
        <taxon>Bacteria</taxon>
        <taxon>Pseudomonadati</taxon>
        <taxon>Thermodesulfobacteriota</taxon>
        <taxon>Desulfuromonadia</taxon>
        <taxon>Desulfuromonadales</taxon>
        <taxon>Desulfuromonadaceae</taxon>
        <taxon>Pelobacter</taxon>
    </lineage>
</organism>
<keyword evidence="8" id="KW-0625">Polysaccharide transport</keyword>
<comment type="similarity">
    <text evidence="2">Belongs to the BexD/CtrA/VexA family.</text>
</comment>
<dbReference type="Proteomes" id="UP000006732">
    <property type="component" value="Chromosome"/>
</dbReference>
<keyword evidence="3" id="KW-0813">Transport</keyword>
<dbReference type="eggNOG" id="COG1596">
    <property type="taxonomic scope" value="Bacteria"/>
</dbReference>
<evidence type="ECO:0000256" key="6">
    <source>
        <dbReference type="ARBA" id="ARBA00022692"/>
    </source>
</evidence>
<dbReference type="Pfam" id="PF22461">
    <property type="entry name" value="SLBB_2"/>
    <property type="match status" value="1"/>
</dbReference>
<keyword evidence="13" id="KW-0998">Cell outer membrane</keyword>
<feature type="domain" description="SLBB" evidence="17">
    <location>
        <begin position="118"/>
        <end position="200"/>
    </location>
</feature>
<dbReference type="RefSeq" id="WP_011736714.1">
    <property type="nucleotide sequence ID" value="NC_008609.1"/>
</dbReference>
<dbReference type="InterPro" id="IPR054765">
    <property type="entry name" value="SLBB_dom"/>
</dbReference>
<dbReference type="OrthoDB" id="193635at2"/>
<dbReference type="InterPro" id="IPR003715">
    <property type="entry name" value="Poly_export_N"/>
</dbReference>